<reference evidence="1 2" key="1">
    <citation type="submission" date="2018-08" db="EMBL/GenBank/DDBJ databases">
        <authorList>
            <person name="Khan S.A."/>
        </authorList>
    </citation>
    <scope>NUCLEOTIDE SEQUENCE [LARGE SCALE GENOMIC DNA]</scope>
    <source>
        <strain evidence="1 2">GTF-13</strain>
    </source>
</reference>
<dbReference type="AlphaFoldDB" id="A0A3P3VQM7"/>
<gene>
    <name evidence="1" type="ORF">D0544_02210</name>
</gene>
<organism evidence="1 2">
    <name type="scientific">Aestuariirhabdus litorea</name>
    <dbReference type="NCBI Taxonomy" id="2528527"/>
    <lineage>
        <taxon>Bacteria</taxon>
        <taxon>Pseudomonadati</taxon>
        <taxon>Pseudomonadota</taxon>
        <taxon>Gammaproteobacteria</taxon>
        <taxon>Oceanospirillales</taxon>
        <taxon>Aestuariirhabdaceae</taxon>
        <taxon>Aestuariirhabdus</taxon>
    </lineage>
</organism>
<proteinExistence type="predicted"/>
<reference evidence="1 2" key="2">
    <citation type="submission" date="2018-12" db="EMBL/GenBank/DDBJ databases">
        <title>Simiduia agarivorans gen. nov., sp. nov., a marine, agarolytic bacterium isolated from shallow coastal water from Keelung, Taiwan.</title>
        <authorList>
            <person name="Shieh W.Y."/>
        </authorList>
    </citation>
    <scope>NUCLEOTIDE SEQUENCE [LARGE SCALE GENOMIC DNA]</scope>
    <source>
        <strain evidence="1 2">GTF-13</strain>
    </source>
</reference>
<comment type="caution">
    <text evidence="1">The sequence shown here is derived from an EMBL/GenBank/DDBJ whole genome shotgun (WGS) entry which is preliminary data.</text>
</comment>
<keyword evidence="2" id="KW-1185">Reference proteome</keyword>
<dbReference type="RefSeq" id="WP_125014382.1">
    <property type="nucleotide sequence ID" value="NZ_QWEZ01000001.1"/>
</dbReference>
<evidence type="ECO:0000313" key="2">
    <source>
        <dbReference type="Proteomes" id="UP000280792"/>
    </source>
</evidence>
<dbReference type="Proteomes" id="UP000280792">
    <property type="component" value="Unassembled WGS sequence"/>
</dbReference>
<name>A0A3P3VQM7_9GAMM</name>
<evidence type="ECO:0000313" key="1">
    <source>
        <dbReference type="EMBL" id="RRJ83956.1"/>
    </source>
</evidence>
<accession>A0A3P3VQM7</accession>
<dbReference type="EMBL" id="QWEZ01000001">
    <property type="protein sequence ID" value="RRJ83956.1"/>
    <property type="molecule type" value="Genomic_DNA"/>
</dbReference>
<sequence length="136" mass="14419">MTSPQRGNSRLVTLVILLLVGAVLAVAVALLPKGFSDDLTRIGQGAAVAVLTHDKNTVGGIEAMDLLNRIRADFEPRMEFLVVDVNSPKGRAFTRQQKVGTTVLVLFTPDGKRVGTLDPGAGEQVLRSALLGFSPP</sequence>
<protein>
    <submittedName>
        <fullName evidence="1">Uncharacterized protein</fullName>
    </submittedName>
</protein>